<dbReference type="InterPro" id="IPR000878">
    <property type="entry name" value="4pyrrol_Mease"/>
</dbReference>
<dbReference type="InterPro" id="IPR014008">
    <property type="entry name" value="Cbl_synth_MTase_CbiT"/>
</dbReference>
<feature type="domain" description="TRM5/TYW2-like methyltransferase" evidence="7">
    <location>
        <begin position="242"/>
        <end position="306"/>
    </location>
</feature>
<evidence type="ECO:0000256" key="5">
    <source>
        <dbReference type="ARBA" id="ARBA00022691"/>
    </source>
</evidence>
<dbReference type="InterPro" id="IPR050714">
    <property type="entry name" value="Cobalamin_biosynth_MTase"/>
</dbReference>
<name>A0A173U6E7_9FIRM</name>
<protein>
    <submittedName>
        <fullName evidence="8">Probable cobalt-precorrin-6Y C(15)-methyltransferase [decarboxylating]</fullName>
        <ecNumber evidence="8">2.1.1.-</ecNumber>
    </submittedName>
</protein>
<evidence type="ECO:0000256" key="3">
    <source>
        <dbReference type="ARBA" id="ARBA00022603"/>
    </source>
</evidence>
<organism evidence="8 9">
    <name type="scientific">Coprococcus comes</name>
    <dbReference type="NCBI Taxonomy" id="410072"/>
    <lineage>
        <taxon>Bacteria</taxon>
        <taxon>Bacillati</taxon>
        <taxon>Bacillota</taxon>
        <taxon>Clostridia</taxon>
        <taxon>Lachnospirales</taxon>
        <taxon>Lachnospiraceae</taxon>
        <taxon>Coprococcus</taxon>
    </lineage>
</organism>
<dbReference type="Pfam" id="PF02475">
    <property type="entry name" value="TRM5-TYW2_MTfase"/>
    <property type="match status" value="1"/>
</dbReference>
<dbReference type="GO" id="GO:0032259">
    <property type="term" value="P:methylation"/>
    <property type="evidence" value="ECO:0007669"/>
    <property type="project" value="UniProtKB-KW"/>
</dbReference>
<dbReference type="EMBL" id="CYXR01000023">
    <property type="protein sequence ID" value="CUN09916.1"/>
    <property type="molecule type" value="Genomic_DNA"/>
</dbReference>
<keyword evidence="5" id="KW-0949">S-adenosyl-L-methionine</keyword>
<proteinExistence type="predicted"/>
<dbReference type="Proteomes" id="UP000095727">
    <property type="component" value="Unassembled WGS sequence"/>
</dbReference>
<dbReference type="Gene3D" id="3.40.50.150">
    <property type="entry name" value="Vaccinia Virus protein VP39"/>
    <property type="match status" value="1"/>
</dbReference>
<dbReference type="Pfam" id="PF00590">
    <property type="entry name" value="TP_methylase"/>
    <property type="match status" value="1"/>
</dbReference>
<dbReference type="PANTHER" id="PTHR43182:SF1">
    <property type="entry name" value="COBALT-PRECORRIN-7 C(5)-METHYLTRANSFERASE"/>
    <property type="match status" value="1"/>
</dbReference>
<comment type="pathway">
    <text evidence="1">Cofactor biosynthesis; adenosylcobalamin biosynthesis.</text>
</comment>
<evidence type="ECO:0000256" key="1">
    <source>
        <dbReference type="ARBA" id="ARBA00004953"/>
    </source>
</evidence>
<dbReference type="EC" id="2.1.1.-" evidence="8"/>
<keyword evidence="4 8" id="KW-0808">Transferase</keyword>
<evidence type="ECO:0000313" key="8">
    <source>
        <dbReference type="EMBL" id="CUN09916.1"/>
    </source>
</evidence>
<dbReference type="UniPathway" id="UPA00148"/>
<dbReference type="NCBIfam" id="TIGR02469">
    <property type="entry name" value="CbiT"/>
    <property type="match status" value="1"/>
</dbReference>
<gene>
    <name evidence="8" type="primary">cbiT</name>
    <name evidence="8" type="ORF">ERS852574_02688</name>
</gene>
<evidence type="ECO:0000259" key="6">
    <source>
        <dbReference type="Pfam" id="PF00590"/>
    </source>
</evidence>
<feature type="domain" description="Tetrapyrrole methylase" evidence="6">
    <location>
        <begin position="8"/>
        <end position="194"/>
    </location>
</feature>
<evidence type="ECO:0000256" key="2">
    <source>
        <dbReference type="ARBA" id="ARBA00022573"/>
    </source>
</evidence>
<keyword evidence="2" id="KW-0169">Cobalamin biosynthesis</keyword>
<accession>A0A173U6E7</accession>
<dbReference type="GO" id="GO:0008276">
    <property type="term" value="F:protein methyltransferase activity"/>
    <property type="evidence" value="ECO:0007669"/>
    <property type="project" value="InterPro"/>
</dbReference>
<dbReference type="Gene3D" id="3.40.1010.10">
    <property type="entry name" value="Cobalt-precorrin-4 Transmethylase, Domain 1"/>
    <property type="match status" value="1"/>
</dbReference>
<dbReference type="RefSeq" id="WP_242854884.1">
    <property type="nucleotide sequence ID" value="NZ_CYXR01000023.1"/>
</dbReference>
<evidence type="ECO:0000256" key="4">
    <source>
        <dbReference type="ARBA" id="ARBA00022679"/>
    </source>
</evidence>
<dbReference type="InterPro" id="IPR029063">
    <property type="entry name" value="SAM-dependent_MTases_sf"/>
</dbReference>
<dbReference type="PANTHER" id="PTHR43182">
    <property type="entry name" value="COBALT-PRECORRIN-6B C(15)-METHYLTRANSFERASE (DECARBOXYLATING)"/>
    <property type="match status" value="1"/>
</dbReference>
<dbReference type="InterPro" id="IPR035996">
    <property type="entry name" value="4pyrrol_Methylase_sf"/>
</dbReference>
<dbReference type="NCBIfam" id="TIGR02467">
    <property type="entry name" value="CbiE"/>
    <property type="match status" value="1"/>
</dbReference>
<sequence>MENRKCQVNLAGIGMGSKGTLTEEVRKIIEESDVLIGATRMLEGFREKKKCCYAEYLPEKIRAILDEQEEKTRCTVLFSGDTGFYSGAKKLADILKKDGYEVQIFPGISSVIYLAAKLGKSWEDAKILSMHGRSQNFIHVVANHEKTFLILGKSAGKEICEKLKYYHLEQVTVSVGNHLSYPDEEIVIKKGNELQAEDFGDLTTILIENPKPEKRTGIHLADEELIRGSVPMTKEEVRTVSIAKLKLTKNAVIYDVGAGTGSVSIEAALQGENLRVYAIEKNPEGAELIRKNMQKFRADQIQVIEGVAPEALEALEMPTHAFIGGSTGQLKEIIQCIKKKNPDVRIVINAISLETVKEAMEAMEEGLLADPEIIQLNVAKSKKLGRYHMMTGLNPIYIISDGGDIE</sequence>
<dbReference type="SUPFAM" id="SSF53335">
    <property type="entry name" value="S-adenosyl-L-methionine-dependent methyltransferases"/>
    <property type="match status" value="1"/>
</dbReference>
<dbReference type="GO" id="GO:0009236">
    <property type="term" value="P:cobalamin biosynthetic process"/>
    <property type="evidence" value="ECO:0007669"/>
    <property type="project" value="UniProtKB-UniPathway"/>
</dbReference>
<dbReference type="InterPro" id="IPR012818">
    <property type="entry name" value="CbiE"/>
</dbReference>
<evidence type="ECO:0000313" key="9">
    <source>
        <dbReference type="Proteomes" id="UP000095727"/>
    </source>
</evidence>
<keyword evidence="3 8" id="KW-0489">Methyltransferase</keyword>
<dbReference type="InterPro" id="IPR014777">
    <property type="entry name" value="4pyrrole_Mease_sub1"/>
</dbReference>
<dbReference type="CDD" id="cd02440">
    <property type="entry name" value="AdoMet_MTases"/>
    <property type="match status" value="1"/>
</dbReference>
<dbReference type="CDD" id="cd11644">
    <property type="entry name" value="Precorrin-6Y-MT"/>
    <property type="match status" value="1"/>
</dbReference>
<reference evidence="8 9" key="1">
    <citation type="submission" date="2015-09" db="EMBL/GenBank/DDBJ databases">
        <authorList>
            <consortium name="Pathogen Informatics"/>
        </authorList>
    </citation>
    <scope>NUCLEOTIDE SEQUENCE [LARGE SCALE GENOMIC DNA]</scope>
    <source>
        <strain evidence="8 9">2789STDY5834962</strain>
    </source>
</reference>
<dbReference type="SUPFAM" id="SSF53790">
    <property type="entry name" value="Tetrapyrrole methylase"/>
    <property type="match status" value="1"/>
</dbReference>
<dbReference type="AlphaFoldDB" id="A0A173U6E7"/>
<evidence type="ECO:0000259" key="7">
    <source>
        <dbReference type="Pfam" id="PF02475"/>
    </source>
</evidence>
<dbReference type="InterPro" id="IPR056743">
    <property type="entry name" value="TRM5-TYW2-like_MTfase"/>
</dbReference>